<feature type="domain" description="Saccharopine dehydrogenase NADP binding" evidence="1">
    <location>
        <begin position="20"/>
        <end position="117"/>
    </location>
</feature>
<dbReference type="Gene3D" id="3.30.360.10">
    <property type="entry name" value="Dihydrodipicolinate Reductase, domain 2"/>
    <property type="match status" value="1"/>
</dbReference>
<dbReference type="SUPFAM" id="SSF51735">
    <property type="entry name" value="NAD(P)-binding Rossmann-fold domains"/>
    <property type="match status" value="1"/>
</dbReference>
<dbReference type="InterPro" id="IPR005097">
    <property type="entry name" value="Sacchrp_dh_NADP-bd"/>
</dbReference>
<evidence type="ECO:0000259" key="1">
    <source>
        <dbReference type="Pfam" id="PF03435"/>
    </source>
</evidence>
<dbReference type="EMBL" id="WTFN01000167">
    <property type="protein sequence ID" value="MWK60174.1"/>
    <property type="molecule type" value="Genomic_DNA"/>
</dbReference>
<protein>
    <submittedName>
        <fullName evidence="2">NAD(P)H-binding protein</fullName>
    </submittedName>
</protein>
<dbReference type="Pfam" id="PF03435">
    <property type="entry name" value="Sacchrp_dh_NADP"/>
    <property type="match status" value="1"/>
</dbReference>
<name>A0A7X3HDY4_9GAMM</name>
<reference evidence="2 3" key="1">
    <citation type="submission" date="2019-12" db="EMBL/GenBank/DDBJ databases">
        <title>Draft genome sequence of Pseudomonas otitidis recovered from a chicken carcass.</title>
        <authorList>
            <person name="Vieira T.R."/>
            <person name="Oliviera E.F.C."/>
            <person name="Silva N.M.V."/>
            <person name="Sambrano G.E."/>
            <person name="Cibulski S.P."/>
            <person name="Cardoso M.R.I."/>
        </authorList>
    </citation>
    <scope>NUCLEOTIDE SEQUENCE [LARGE SCALE GENOMIC DNA]</scope>
    <source>
        <strain evidence="2 3">25_K</strain>
    </source>
</reference>
<evidence type="ECO:0000313" key="2">
    <source>
        <dbReference type="EMBL" id="MWK60174.1"/>
    </source>
</evidence>
<sequence length="381" mass="41106">MGTRRVTAPEELLVSTELNVLVLGGYGNFGRLIVRRLASVPGVRVLVAGRNLEKAQALAEAQGARAVRLDIDEPGLAEAFSRLDVQVVISTVGPFQGQDYRVAEAALAAGSHYIDLADARGFVCGITRLDEVARQRGVLLCAGASSVPGLSAAVVDELLPRFGRLERIEHGISSSEKTPGVSTLAAVLNYCGRPIRCWRDGQWRSVCGWQDLRLQRFRAPMGARWIGACDVPDLELFPARYPGVREVSFRAGVGLRLTQFGTWALSWLVRAGLVRDSVRLAPLLRRGAVMLEPLGDGLSGMFVQLSGQDPSGLPLTLTWELLAHDNDGPNIPCMAAVALVRKLANGSLVARGAMPCIGLFSTQEYLAELEGMRIETQVREG</sequence>
<dbReference type="Gene3D" id="3.40.50.720">
    <property type="entry name" value="NAD(P)-binding Rossmann-like Domain"/>
    <property type="match status" value="1"/>
</dbReference>
<gene>
    <name evidence="2" type="ORF">GO594_29730</name>
</gene>
<comment type="caution">
    <text evidence="2">The sequence shown here is derived from an EMBL/GenBank/DDBJ whole genome shotgun (WGS) entry which is preliminary data.</text>
</comment>
<dbReference type="InterPro" id="IPR036291">
    <property type="entry name" value="NAD(P)-bd_dom_sf"/>
</dbReference>
<dbReference type="PANTHER" id="PTHR43796:SF2">
    <property type="entry name" value="CARBOXYNORSPERMIDINE SYNTHASE"/>
    <property type="match status" value="1"/>
</dbReference>
<organism evidence="2 3">
    <name type="scientific">Metapseudomonas otitidis</name>
    <dbReference type="NCBI Taxonomy" id="319939"/>
    <lineage>
        <taxon>Bacteria</taxon>
        <taxon>Pseudomonadati</taxon>
        <taxon>Pseudomonadota</taxon>
        <taxon>Gammaproteobacteria</taxon>
        <taxon>Pseudomonadales</taxon>
        <taxon>Pseudomonadaceae</taxon>
        <taxon>Metapseudomonas</taxon>
    </lineage>
</organism>
<accession>A0A7X3HDY4</accession>
<dbReference type="PANTHER" id="PTHR43796">
    <property type="entry name" value="CARBOXYNORSPERMIDINE SYNTHASE"/>
    <property type="match status" value="1"/>
</dbReference>
<evidence type="ECO:0000313" key="3">
    <source>
        <dbReference type="Proteomes" id="UP000461288"/>
    </source>
</evidence>
<dbReference type="AlphaFoldDB" id="A0A7X3HDY4"/>
<proteinExistence type="predicted"/>
<dbReference type="Proteomes" id="UP000461288">
    <property type="component" value="Unassembled WGS sequence"/>
</dbReference>